<dbReference type="OrthoDB" id="7202371at2759"/>
<dbReference type="Pfam" id="PF00962">
    <property type="entry name" value="A_deaminase"/>
    <property type="match status" value="1"/>
</dbReference>
<evidence type="ECO:0000256" key="3">
    <source>
        <dbReference type="ARBA" id="ARBA00006083"/>
    </source>
</evidence>
<dbReference type="GO" id="GO:0005615">
    <property type="term" value="C:extracellular space"/>
    <property type="evidence" value="ECO:0007669"/>
    <property type="project" value="InterPro"/>
</dbReference>
<keyword evidence="8 11" id="KW-0732">Signal</keyword>
<feature type="domain" description="Adenosine/AMP deaminase N-terminal" evidence="13">
    <location>
        <begin position="9"/>
        <end position="102"/>
    </location>
</feature>
<evidence type="ECO:0000256" key="4">
    <source>
        <dbReference type="ARBA" id="ARBA00012784"/>
    </source>
</evidence>
<evidence type="ECO:0000256" key="11">
    <source>
        <dbReference type="SAM" id="SignalP"/>
    </source>
</evidence>
<evidence type="ECO:0000256" key="1">
    <source>
        <dbReference type="ARBA" id="ARBA00001947"/>
    </source>
</evidence>
<evidence type="ECO:0000256" key="8">
    <source>
        <dbReference type="ARBA" id="ARBA00022729"/>
    </source>
</evidence>
<comment type="subcellular location">
    <subcellularLocation>
        <location evidence="2">Secreted</location>
    </subcellularLocation>
</comment>
<feature type="chain" id="PRO_5040129888" description="Adenosine deaminase" evidence="11">
    <location>
        <begin position="20"/>
        <end position="505"/>
    </location>
</feature>
<evidence type="ECO:0000256" key="9">
    <source>
        <dbReference type="ARBA" id="ARBA00022801"/>
    </source>
</evidence>
<evidence type="ECO:0000256" key="5">
    <source>
        <dbReference type="ARBA" id="ARBA00018099"/>
    </source>
</evidence>
<dbReference type="GO" id="GO:0046103">
    <property type="term" value="P:inosine biosynthetic process"/>
    <property type="evidence" value="ECO:0007669"/>
    <property type="project" value="TreeGrafter"/>
</dbReference>
<dbReference type="GO" id="GO:0004000">
    <property type="term" value="F:adenosine deaminase activity"/>
    <property type="evidence" value="ECO:0007669"/>
    <property type="project" value="InterPro"/>
</dbReference>
<keyword evidence="6" id="KW-0964">Secreted</keyword>
<dbReference type="Pfam" id="PF08451">
    <property type="entry name" value="A_deaminase_N"/>
    <property type="match status" value="1"/>
</dbReference>
<dbReference type="Proteomes" id="UP001153712">
    <property type="component" value="Chromosome 3"/>
</dbReference>
<keyword evidence="9" id="KW-0378">Hydrolase</keyword>
<comment type="cofactor">
    <cofactor evidence="1">
        <name>Zn(2+)</name>
        <dbReference type="ChEBI" id="CHEBI:29105"/>
    </cofactor>
</comment>
<organism evidence="14 15">
    <name type="scientific">Phyllotreta striolata</name>
    <name type="common">Striped flea beetle</name>
    <name type="synonym">Crioceris striolata</name>
    <dbReference type="NCBI Taxonomy" id="444603"/>
    <lineage>
        <taxon>Eukaryota</taxon>
        <taxon>Metazoa</taxon>
        <taxon>Ecdysozoa</taxon>
        <taxon>Arthropoda</taxon>
        <taxon>Hexapoda</taxon>
        <taxon>Insecta</taxon>
        <taxon>Pterygota</taxon>
        <taxon>Neoptera</taxon>
        <taxon>Endopterygota</taxon>
        <taxon>Coleoptera</taxon>
        <taxon>Polyphaga</taxon>
        <taxon>Cucujiformia</taxon>
        <taxon>Chrysomeloidea</taxon>
        <taxon>Chrysomelidae</taxon>
        <taxon>Galerucinae</taxon>
        <taxon>Alticini</taxon>
        <taxon>Phyllotreta</taxon>
    </lineage>
</organism>
<evidence type="ECO:0000259" key="13">
    <source>
        <dbReference type="Pfam" id="PF08451"/>
    </source>
</evidence>
<dbReference type="EMBL" id="OU900096">
    <property type="protein sequence ID" value="CAG9859862.1"/>
    <property type="molecule type" value="Genomic_DNA"/>
</dbReference>
<dbReference type="SUPFAM" id="SSF51556">
    <property type="entry name" value="Metallo-dependent hydrolases"/>
    <property type="match status" value="1"/>
</dbReference>
<keyword evidence="15" id="KW-1185">Reference proteome</keyword>
<dbReference type="AlphaFoldDB" id="A0A9N9TSX2"/>
<evidence type="ECO:0000313" key="14">
    <source>
        <dbReference type="EMBL" id="CAG9859862.1"/>
    </source>
</evidence>
<dbReference type="Gene3D" id="3.20.20.140">
    <property type="entry name" value="Metal-dependent hydrolases"/>
    <property type="match status" value="1"/>
</dbReference>
<comment type="similarity">
    <text evidence="3">Belongs to the metallo-dependent hydrolases superfamily. Adenosine and AMP deaminases family. ADGF subfamily.</text>
</comment>
<evidence type="ECO:0000313" key="15">
    <source>
        <dbReference type="Proteomes" id="UP001153712"/>
    </source>
</evidence>
<dbReference type="InterPro" id="IPR032466">
    <property type="entry name" value="Metal_Hydrolase"/>
</dbReference>
<dbReference type="GO" id="GO:0046872">
    <property type="term" value="F:metal ion binding"/>
    <property type="evidence" value="ECO:0007669"/>
    <property type="project" value="UniProtKB-KW"/>
</dbReference>
<dbReference type="NCBIfam" id="TIGR01431">
    <property type="entry name" value="adm_rel"/>
    <property type="match status" value="1"/>
</dbReference>
<dbReference type="FunFam" id="3.20.20.140:FF:000017">
    <property type="entry name" value="Adenosine deaminase 2"/>
    <property type="match status" value="1"/>
</dbReference>
<evidence type="ECO:0000256" key="6">
    <source>
        <dbReference type="ARBA" id="ARBA00022525"/>
    </source>
</evidence>
<evidence type="ECO:0000259" key="12">
    <source>
        <dbReference type="Pfam" id="PF00962"/>
    </source>
</evidence>
<dbReference type="GO" id="GO:0006154">
    <property type="term" value="P:adenosine catabolic process"/>
    <property type="evidence" value="ECO:0007669"/>
    <property type="project" value="InterPro"/>
</dbReference>
<proteinExistence type="inferred from homology"/>
<protein>
    <recommendedName>
        <fullName evidence="5">Adenosine deaminase</fullName>
        <ecNumber evidence="4">3.5.4.4</ecNumber>
    </recommendedName>
</protein>
<evidence type="ECO:0000256" key="10">
    <source>
        <dbReference type="ARBA" id="ARBA00047764"/>
    </source>
</evidence>
<dbReference type="InterPro" id="IPR013659">
    <property type="entry name" value="A_deaminase_N"/>
</dbReference>
<keyword evidence="7" id="KW-0479">Metal-binding</keyword>
<feature type="signal peptide" evidence="11">
    <location>
        <begin position="1"/>
        <end position="19"/>
    </location>
</feature>
<feature type="domain" description="Adenosine deaminase" evidence="12">
    <location>
        <begin position="196"/>
        <end position="481"/>
    </location>
</feature>
<dbReference type="EC" id="3.5.4.4" evidence="4"/>
<accession>A0A9N9TSX2</accession>
<dbReference type="PANTHER" id="PTHR11409">
    <property type="entry name" value="ADENOSINE DEAMINASE"/>
    <property type="match status" value="1"/>
</dbReference>
<dbReference type="InterPro" id="IPR006331">
    <property type="entry name" value="ADGF"/>
</dbReference>
<reference evidence="14" key="1">
    <citation type="submission" date="2022-01" db="EMBL/GenBank/DDBJ databases">
        <authorList>
            <person name="King R."/>
        </authorList>
    </citation>
    <scope>NUCLEOTIDE SEQUENCE</scope>
</reference>
<dbReference type="InterPro" id="IPR006330">
    <property type="entry name" value="Ado/ade_deaminase"/>
</dbReference>
<evidence type="ECO:0000256" key="7">
    <source>
        <dbReference type="ARBA" id="ARBA00022723"/>
    </source>
</evidence>
<dbReference type="PANTHER" id="PTHR11409:SF39">
    <property type="entry name" value="ADENOSINE DEAMINASE 2"/>
    <property type="match status" value="1"/>
</dbReference>
<sequence length="505" mass="58157">MKAVLGVLLILVTVAPNLTMISVSESDNYVRRRDEILKLEAAEFLGGNVNLSVKEKRVDEVIQAARKREMIKAHENSSEFLPSQHFFKVKNKISTSEVFSIIRKLPKGGSLHTHFLAGVSLDYIIKNITYRKDIYGGYVNGVFKLKFFAEGDPNANATWTKLEKYRQSDPNFDLWLKTQLSLVVENPQETYPTADAIWTKFKKTFTTQYDMVCYKPIFEDYIYQLLKELHDDNVMYTELRGTFMPLYELNGTIYNKEEFFEIFIGVTEKFKRDHPDFLGVRYIHNLYRGVSVEDLTVDLQELVELQEKFPDFICGFDFVGHEEEGHRLFDFHRALLPFAGRLKFFFHAGETNWFGSTDLNLIDAILLNASRIGHGFSFDKHPKLAEMAREKDICVELCPVSNQVLKLVDDSRNHPAVNLLARGFPVVVCNDDPAVWGAEGLSYDWYVAFMAMTPEGAGLKVLKRLASNSLLYSSMGESGKRDSVRKWEQKWEVFLDEILNQYNNV</sequence>
<comment type="catalytic activity">
    <reaction evidence="10">
        <text>adenosine + H2O + H(+) = inosine + NH4(+)</text>
        <dbReference type="Rhea" id="RHEA:24408"/>
        <dbReference type="ChEBI" id="CHEBI:15377"/>
        <dbReference type="ChEBI" id="CHEBI:15378"/>
        <dbReference type="ChEBI" id="CHEBI:16335"/>
        <dbReference type="ChEBI" id="CHEBI:17596"/>
        <dbReference type="ChEBI" id="CHEBI:28938"/>
        <dbReference type="EC" id="3.5.4.4"/>
    </reaction>
</comment>
<name>A0A9N9TSX2_PHYSR</name>
<gene>
    <name evidence="14" type="ORF">PHYEVI_LOCUS6225</name>
</gene>
<evidence type="ECO:0000256" key="2">
    <source>
        <dbReference type="ARBA" id="ARBA00004613"/>
    </source>
</evidence>
<dbReference type="InterPro" id="IPR001365">
    <property type="entry name" value="A_deaminase_dom"/>
</dbReference>